<protein>
    <submittedName>
        <fullName evidence="1">Uncharacterized protein</fullName>
    </submittedName>
</protein>
<gene>
    <name evidence="1" type="ORF">METZ01_LOCUS229709</name>
</gene>
<reference evidence="1" key="1">
    <citation type="submission" date="2018-05" db="EMBL/GenBank/DDBJ databases">
        <authorList>
            <person name="Lanie J.A."/>
            <person name="Ng W.-L."/>
            <person name="Kazmierczak K.M."/>
            <person name="Andrzejewski T.M."/>
            <person name="Davidsen T.M."/>
            <person name="Wayne K.J."/>
            <person name="Tettelin H."/>
            <person name="Glass J.I."/>
            <person name="Rusch D."/>
            <person name="Podicherti R."/>
            <person name="Tsui H.-C.T."/>
            <person name="Winkler M.E."/>
        </authorList>
    </citation>
    <scope>NUCLEOTIDE SEQUENCE</scope>
</reference>
<evidence type="ECO:0000313" key="1">
    <source>
        <dbReference type="EMBL" id="SVB76855.1"/>
    </source>
</evidence>
<sequence>VRAEQVGLTECGEHGEKRLGTPHLIPKTLDRVRQGVAHRPAQFAQPEGVQKRFHLVAHPHRAVLQVAIVKTQPRVDKALGQAAAPGGLDLAREVLRHARDGVVIERDVADVTDVVASDIADDHRSLMPGGKPVDRLAVGRAGEVQHLGASLETGLGHPGVVGLGGDDDALRGEFRNHRQEPLPLFFASDPLRLAKRGLRADVDDGGPLLPQFIPALDGRLDAGADALAIPRVVGKINHPHDQRLSGGKVDLPGDVERAHLGVEFGGVFRGDGGQVLQAEHHGFSG</sequence>
<organism evidence="1">
    <name type="scientific">marine metagenome</name>
    <dbReference type="NCBI Taxonomy" id="408172"/>
    <lineage>
        <taxon>unclassified sequences</taxon>
        <taxon>metagenomes</taxon>
        <taxon>ecological metagenomes</taxon>
    </lineage>
</organism>
<feature type="non-terminal residue" evidence="1">
    <location>
        <position position="285"/>
    </location>
</feature>
<feature type="non-terminal residue" evidence="1">
    <location>
        <position position="1"/>
    </location>
</feature>
<dbReference type="EMBL" id="UINC01056618">
    <property type="protein sequence ID" value="SVB76855.1"/>
    <property type="molecule type" value="Genomic_DNA"/>
</dbReference>
<name>A0A382GPW7_9ZZZZ</name>
<proteinExistence type="predicted"/>
<accession>A0A382GPW7</accession>
<dbReference type="AlphaFoldDB" id="A0A382GPW7"/>